<keyword evidence="2" id="KW-1185">Reference proteome</keyword>
<accession>A0ACC1DD65</accession>
<sequence length="93" mass="10094">MGFKEVTVIIFIVFTISCVLGSPRDIVFSNENVNDIDGVLRAAQDPSLSREAKVPGRISCQHVEATEDPVCQNHCLPKGYSYGICVSNTCSCV</sequence>
<evidence type="ECO:0000313" key="1">
    <source>
        <dbReference type="EMBL" id="KAJ0181893.1"/>
    </source>
</evidence>
<dbReference type="Proteomes" id="UP000824533">
    <property type="component" value="Linkage Group LG04"/>
</dbReference>
<protein>
    <submittedName>
        <fullName evidence="1">Uncharacterized protein</fullName>
    </submittedName>
</protein>
<reference evidence="1 2" key="1">
    <citation type="journal article" date="2021" name="Front. Genet.">
        <title>Chromosome-Level Genome Assembly Reveals Significant Gene Expansion in the Toll and IMD Signaling Pathways of Dendrolimus kikuchii.</title>
        <authorList>
            <person name="Zhou J."/>
            <person name="Wu P."/>
            <person name="Xiong Z."/>
            <person name="Liu N."/>
            <person name="Zhao N."/>
            <person name="Ji M."/>
            <person name="Qiu Y."/>
            <person name="Yang B."/>
        </authorList>
    </citation>
    <scope>NUCLEOTIDE SEQUENCE [LARGE SCALE GENOMIC DNA]</scope>
    <source>
        <strain evidence="1">Ann1</strain>
    </source>
</reference>
<dbReference type="EMBL" id="CM034390">
    <property type="protein sequence ID" value="KAJ0181893.1"/>
    <property type="molecule type" value="Genomic_DNA"/>
</dbReference>
<gene>
    <name evidence="1" type="ORF">K1T71_002615</name>
</gene>
<evidence type="ECO:0000313" key="2">
    <source>
        <dbReference type="Proteomes" id="UP000824533"/>
    </source>
</evidence>
<organism evidence="1 2">
    <name type="scientific">Dendrolimus kikuchii</name>
    <dbReference type="NCBI Taxonomy" id="765133"/>
    <lineage>
        <taxon>Eukaryota</taxon>
        <taxon>Metazoa</taxon>
        <taxon>Ecdysozoa</taxon>
        <taxon>Arthropoda</taxon>
        <taxon>Hexapoda</taxon>
        <taxon>Insecta</taxon>
        <taxon>Pterygota</taxon>
        <taxon>Neoptera</taxon>
        <taxon>Endopterygota</taxon>
        <taxon>Lepidoptera</taxon>
        <taxon>Glossata</taxon>
        <taxon>Ditrysia</taxon>
        <taxon>Bombycoidea</taxon>
        <taxon>Lasiocampidae</taxon>
        <taxon>Dendrolimus</taxon>
    </lineage>
</organism>
<comment type="caution">
    <text evidence="1">The sequence shown here is derived from an EMBL/GenBank/DDBJ whole genome shotgun (WGS) entry which is preliminary data.</text>
</comment>
<proteinExistence type="predicted"/>
<name>A0ACC1DD65_9NEOP</name>